<name>A0A4S8QS59_9HELO</name>
<comment type="caution">
    <text evidence="1">The sequence shown here is derived from an EMBL/GenBank/DDBJ whole genome shotgun (WGS) entry which is preliminary data.</text>
</comment>
<dbReference type="Proteomes" id="UP000308671">
    <property type="component" value="Unassembled WGS sequence"/>
</dbReference>
<evidence type="ECO:0000313" key="1">
    <source>
        <dbReference type="EMBL" id="THV47640.1"/>
    </source>
</evidence>
<organism evidence="1 2">
    <name type="scientific">Botrytis galanthina</name>
    <dbReference type="NCBI Taxonomy" id="278940"/>
    <lineage>
        <taxon>Eukaryota</taxon>
        <taxon>Fungi</taxon>
        <taxon>Dikarya</taxon>
        <taxon>Ascomycota</taxon>
        <taxon>Pezizomycotina</taxon>
        <taxon>Leotiomycetes</taxon>
        <taxon>Helotiales</taxon>
        <taxon>Sclerotiniaceae</taxon>
        <taxon>Botrytis</taxon>
    </lineage>
</organism>
<sequence>MQNEANIVFSSDIPTEVWVMIGQFSSKPSLYSLVRVSRGFRTIFSPILYENHTIEVLGREISNVVPSFVPFIKNLEVIIDIRPEILPTFKQTSLDCVLLIVQYLNNTKELQSFRLVNNSRLSILERGADIENDNITCGALILENATLLRRLKDIRSLKKVHFRSAALAILEAAQAPHMCLFKISGFVNLTSLELYALHDEKYSTIRDLIEILRASPALQILGLGLTGEWIPDTQSFRHKEGTRDFLTELCRLYKEEPETSPLYLRELKLGCGMVPWFSLSQNDTQCLSSLVNGESLQELQLFNAGNEATFYEDINLDYLSINNCPKLRKLWVNRISNELVTWLMTKSNSVTELIMTDYQQPKWRFEETTEEPIISIRLPETISLLYLREDADVADYNQFLHNVCEHWEVSRPFTSIASHHMAVGSHYLTDLSASIDFEIQWDEFRCQIPNVPSLTRLSLQSRRTRSRAWPSAQASRWPYVRRPRDIAHRYAHILAEESNSLRYIEIGEWAWRIKRRPLLLEELDDDEKEGIYLFNLPKLISESALGGRRNNFDFESHSVSVLWNR</sequence>
<dbReference type="EMBL" id="PQXL01000298">
    <property type="protein sequence ID" value="THV47640.1"/>
    <property type="molecule type" value="Genomic_DNA"/>
</dbReference>
<evidence type="ECO:0000313" key="2">
    <source>
        <dbReference type="Proteomes" id="UP000308671"/>
    </source>
</evidence>
<accession>A0A4S8QS59</accession>
<protein>
    <recommendedName>
        <fullName evidence="3">F-box domain-containing protein</fullName>
    </recommendedName>
</protein>
<dbReference type="OrthoDB" id="3541994at2759"/>
<proteinExistence type="predicted"/>
<gene>
    <name evidence="1" type="ORF">BGAL_0298g00120</name>
</gene>
<reference evidence="1 2" key="1">
    <citation type="submission" date="2017-12" db="EMBL/GenBank/DDBJ databases">
        <title>Comparative genomics of Botrytis spp.</title>
        <authorList>
            <person name="Valero-Jimenez C.A."/>
            <person name="Tapia P."/>
            <person name="Veloso J."/>
            <person name="Silva-Moreno E."/>
            <person name="Staats M."/>
            <person name="Valdes J.H."/>
            <person name="Van Kan J.A.L."/>
        </authorList>
    </citation>
    <scope>NUCLEOTIDE SEQUENCE [LARGE SCALE GENOMIC DNA]</scope>
    <source>
        <strain evidence="1 2">MUCL435</strain>
    </source>
</reference>
<dbReference type="AlphaFoldDB" id="A0A4S8QS59"/>
<evidence type="ECO:0008006" key="3">
    <source>
        <dbReference type="Google" id="ProtNLM"/>
    </source>
</evidence>
<keyword evidence="2" id="KW-1185">Reference proteome</keyword>